<evidence type="ECO:0000313" key="3">
    <source>
        <dbReference type="EMBL" id="AXH95976.1"/>
    </source>
</evidence>
<sequence>MGDRDEMGAGGRAAAGETQYETKVVQAIRGTEKRAEAKWRKQGWELVSQDPGTLRTQMTFRRTKPKTLGTYLAQGYTAFRGLRPKTQRVVAAAVGGLLLVLVTGGIVAATLGDDDSADTASTPTATAAAPTQESAAPSTVTLEAAEESAEDTAAEEERAVAEPEPYTYAGPDYETVAVDEDVILGELDQHWVLVRSLDASAEDFEDQVKLIIADVAHEEGTAEISVSVVTDPEIAAYRSGVTGQGFVAEHGQDYVDQVVRPKEQAGYLAWYTGGVDPSSQELSESDAAYEVLWLPASDSPGLENWKPSLGAS</sequence>
<feature type="compositionally biased region" description="Low complexity" evidence="1">
    <location>
        <begin position="118"/>
        <end position="139"/>
    </location>
</feature>
<keyword evidence="2" id="KW-0812">Transmembrane</keyword>
<dbReference type="KEGG" id="orn:DV701_07420"/>
<evidence type="ECO:0000256" key="2">
    <source>
        <dbReference type="SAM" id="Phobius"/>
    </source>
</evidence>
<feature type="compositionally biased region" description="Acidic residues" evidence="1">
    <location>
        <begin position="144"/>
        <end position="154"/>
    </location>
</feature>
<name>A0A345NLR8_9MICO</name>
<proteinExistence type="predicted"/>
<gene>
    <name evidence="3" type="ORF">DV701_07420</name>
</gene>
<dbReference type="Proteomes" id="UP000253790">
    <property type="component" value="Chromosome"/>
</dbReference>
<feature type="transmembrane region" description="Helical" evidence="2">
    <location>
        <begin position="89"/>
        <end position="111"/>
    </location>
</feature>
<evidence type="ECO:0000313" key="4">
    <source>
        <dbReference type="Proteomes" id="UP000253790"/>
    </source>
</evidence>
<keyword evidence="2" id="KW-0472">Membrane</keyword>
<feature type="region of interest" description="Disordered" evidence="1">
    <location>
        <begin position="112"/>
        <end position="170"/>
    </location>
</feature>
<dbReference type="AlphaFoldDB" id="A0A345NLR8"/>
<keyword evidence="2" id="KW-1133">Transmembrane helix</keyword>
<evidence type="ECO:0000256" key="1">
    <source>
        <dbReference type="SAM" id="MobiDB-lite"/>
    </source>
</evidence>
<dbReference type="EMBL" id="CP031229">
    <property type="protein sequence ID" value="AXH95976.1"/>
    <property type="molecule type" value="Genomic_DNA"/>
</dbReference>
<protein>
    <submittedName>
        <fullName evidence="3">Uncharacterized protein</fullName>
    </submittedName>
</protein>
<keyword evidence="4" id="KW-1185">Reference proteome</keyword>
<organism evidence="3 4">
    <name type="scientific">Ornithinimicrobium avium</name>
    <dbReference type="NCBI Taxonomy" id="2283195"/>
    <lineage>
        <taxon>Bacteria</taxon>
        <taxon>Bacillati</taxon>
        <taxon>Actinomycetota</taxon>
        <taxon>Actinomycetes</taxon>
        <taxon>Micrococcales</taxon>
        <taxon>Ornithinimicrobiaceae</taxon>
        <taxon>Ornithinimicrobium</taxon>
    </lineage>
</organism>
<accession>A0A345NLR8</accession>
<dbReference type="OrthoDB" id="3240480at2"/>
<reference evidence="3 4" key="1">
    <citation type="submission" date="2018-07" db="EMBL/GenBank/DDBJ databases">
        <title>Complete genome sequencing of Ornithinimicrobium sp. AMA3305.</title>
        <authorList>
            <person name="Bae J.-W."/>
        </authorList>
    </citation>
    <scope>NUCLEOTIDE SEQUENCE [LARGE SCALE GENOMIC DNA]</scope>
    <source>
        <strain evidence="3 4">AMA3305</strain>
    </source>
</reference>